<keyword evidence="3" id="KW-1185">Reference proteome</keyword>
<evidence type="ECO:0000313" key="2">
    <source>
        <dbReference type="EMBL" id="ACK71944.1"/>
    </source>
</evidence>
<name>B7KGL7_GLOC7</name>
<dbReference type="RefSeq" id="WP_015955537.1">
    <property type="nucleotide sequence ID" value="NC_011729.1"/>
</dbReference>
<feature type="transmembrane region" description="Helical" evidence="1">
    <location>
        <begin position="359"/>
        <end position="381"/>
    </location>
</feature>
<keyword evidence="1" id="KW-1133">Transmembrane helix</keyword>
<evidence type="ECO:0008006" key="4">
    <source>
        <dbReference type="Google" id="ProtNLM"/>
    </source>
</evidence>
<feature type="transmembrane region" description="Helical" evidence="1">
    <location>
        <begin position="21"/>
        <end position="40"/>
    </location>
</feature>
<evidence type="ECO:0000256" key="1">
    <source>
        <dbReference type="SAM" id="Phobius"/>
    </source>
</evidence>
<evidence type="ECO:0000313" key="3">
    <source>
        <dbReference type="Proteomes" id="UP000002384"/>
    </source>
</evidence>
<dbReference type="EMBL" id="CP001291">
    <property type="protein sequence ID" value="ACK71944.1"/>
    <property type="molecule type" value="Genomic_DNA"/>
</dbReference>
<dbReference type="AlphaFoldDB" id="B7KGL7"/>
<sequence length="579" mass="66813">MIKKFHQWLISTGEKVSKKQIIFWLSLSLTFAASYAFLALQQAFSTDYVVQDDARQHVFWMRRFLDPDLFPNDLIANYFQSVAPWGYTWFYRGATLFNIDPFFFNKLLPIFLGLITTAFCFGVSMEILPVPLAGFLGSLLLNQNLWLKDDLVTATPRAFLYPLFMGFLYYLLRRSFWPCLLTIALQGLFYPHSLLISAGILIIRLITWENGRIKLSRDPQDYWFCVSGLAVTLIVLLPFALATSEYDPVVTLKEAKQMLEFSDEGRTSFFETDLGRFWFHHERSGMIPDIWRPSFLLSGLLLPFLIPLRRWFPLAQNIRQTVNILPQTLLVSIALFLLAHALLFQLHLPSRYTHNTFRIVLAIAAGIALTLLLDAILRWGISQRQLSFSIRQGLILGLSLYVIISLILAPTSWKQFPKTVYRIGEFPTLYQYFAQQPKNTLIASLEEEASNLPSFSGRSVLVASEYAIPYNMGYYRRFRQRVLDLIKAQFSPNLAEVKQFIQKYDIDFWLVSRSSFSPDSLANNKWLNQYQPITKKTIERLHQGTTPALVPLIDRCRVLEVNDLVVMPGDCILNTQMSH</sequence>
<dbReference type="Proteomes" id="UP000002384">
    <property type="component" value="Chromosome"/>
</dbReference>
<feature type="transmembrane region" description="Helical" evidence="1">
    <location>
        <begin position="110"/>
        <end position="139"/>
    </location>
</feature>
<keyword evidence="1" id="KW-0812">Transmembrane</keyword>
<dbReference type="OrthoDB" id="5443342at2"/>
<feature type="transmembrane region" description="Helical" evidence="1">
    <location>
        <begin position="290"/>
        <end position="308"/>
    </location>
</feature>
<feature type="transmembrane region" description="Helical" evidence="1">
    <location>
        <begin position="329"/>
        <end position="347"/>
    </location>
</feature>
<feature type="transmembrane region" description="Helical" evidence="1">
    <location>
        <begin position="183"/>
        <end position="202"/>
    </location>
</feature>
<dbReference type="HOGENOM" id="CLU_030557_0_0_3"/>
<feature type="transmembrane region" description="Helical" evidence="1">
    <location>
        <begin position="222"/>
        <end position="242"/>
    </location>
</feature>
<feature type="transmembrane region" description="Helical" evidence="1">
    <location>
        <begin position="393"/>
        <end position="413"/>
    </location>
</feature>
<protein>
    <recommendedName>
        <fullName evidence="4">Glycosyltransferase RgtA/B/C/D-like domain-containing protein</fullName>
    </recommendedName>
</protein>
<gene>
    <name evidence="2" type="ordered locus">PCC7424_3554</name>
</gene>
<dbReference type="KEGG" id="cyc:PCC7424_3554"/>
<accession>B7KGL7</accession>
<organism evidence="2 3">
    <name type="scientific">Gloeothece citriformis (strain PCC 7424)</name>
    <name type="common">Cyanothece sp. (strain PCC 7424)</name>
    <dbReference type="NCBI Taxonomy" id="65393"/>
    <lineage>
        <taxon>Bacteria</taxon>
        <taxon>Bacillati</taxon>
        <taxon>Cyanobacteriota</taxon>
        <taxon>Cyanophyceae</taxon>
        <taxon>Oscillatoriophycideae</taxon>
        <taxon>Chroococcales</taxon>
        <taxon>Aphanothecaceae</taxon>
        <taxon>Gloeothece</taxon>
        <taxon>Gloeothece citriformis</taxon>
    </lineage>
</organism>
<reference evidence="3" key="1">
    <citation type="journal article" date="2011" name="MBio">
        <title>Novel metabolic attributes of the genus Cyanothece, comprising a group of unicellular nitrogen-fixing Cyanobacteria.</title>
        <authorList>
            <person name="Bandyopadhyay A."/>
            <person name="Elvitigala T."/>
            <person name="Welsh E."/>
            <person name="Stockel J."/>
            <person name="Liberton M."/>
            <person name="Min H."/>
            <person name="Sherman L.A."/>
            <person name="Pakrasi H.B."/>
        </authorList>
    </citation>
    <scope>NUCLEOTIDE SEQUENCE [LARGE SCALE GENOMIC DNA]</scope>
    <source>
        <strain evidence="3">PCC 7424</strain>
    </source>
</reference>
<dbReference type="eggNOG" id="ENOG502Z8V5">
    <property type="taxonomic scope" value="Bacteria"/>
</dbReference>
<keyword evidence="1" id="KW-0472">Membrane</keyword>
<proteinExistence type="predicted"/>
<feature type="transmembrane region" description="Helical" evidence="1">
    <location>
        <begin position="151"/>
        <end position="171"/>
    </location>
</feature>
<dbReference type="STRING" id="65393.PCC7424_3554"/>